<evidence type="ECO:0000256" key="1">
    <source>
        <dbReference type="ARBA" id="ARBA00023157"/>
    </source>
</evidence>
<dbReference type="InterPro" id="IPR001314">
    <property type="entry name" value="Peptidase_S1A"/>
</dbReference>
<dbReference type="InterPro" id="IPR009003">
    <property type="entry name" value="Peptidase_S1_PA"/>
</dbReference>
<dbReference type="SUPFAM" id="SSF50494">
    <property type="entry name" value="Trypsin-like serine proteases"/>
    <property type="match status" value="1"/>
</dbReference>
<comment type="caution">
    <text evidence="2">The sequence shown here is derived from an EMBL/GenBank/DDBJ whole genome shotgun (WGS) entry which is preliminary data.</text>
</comment>
<dbReference type="AlphaFoldDB" id="A0A8J1U0R3"/>
<evidence type="ECO:0000313" key="3">
    <source>
        <dbReference type="Proteomes" id="UP000749559"/>
    </source>
</evidence>
<dbReference type="Gene3D" id="2.40.10.10">
    <property type="entry name" value="Trypsin-like serine proteases"/>
    <property type="match status" value="1"/>
</dbReference>
<protein>
    <submittedName>
        <fullName evidence="2">Uncharacterized protein</fullName>
    </submittedName>
</protein>
<dbReference type="InterPro" id="IPR018114">
    <property type="entry name" value="TRYPSIN_HIS"/>
</dbReference>
<name>A0A8J1U0R3_OWEFU</name>
<dbReference type="PROSITE" id="PS00134">
    <property type="entry name" value="TRYPSIN_HIS"/>
    <property type="match status" value="1"/>
</dbReference>
<keyword evidence="3" id="KW-1185">Reference proteome</keyword>
<dbReference type="GO" id="GO:0006508">
    <property type="term" value="P:proteolysis"/>
    <property type="evidence" value="ECO:0007669"/>
    <property type="project" value="InterPro"/>
</dbReference>
<dbReference type="GO" id="GO:0004252">
    <property type="term" value="F:serine-type endopeptidase activity"/>
    <property type="evidence" value="ECO:0007669"/>
    <property type="project" value="InterPro"/>
</dbReference>
<dbReference type="Proteomes" id="UP000749559">
    <property type="component" value="Unassembled WGS sequence"/>
</dbReference>
<keyword evidence="1" id="KW-1015">Disulfide bond</keyword>
<evidence type="ECO:0000313" key="2">
    <source>
        <dbReference type="EMBL" id="CAH1786390.1"/>
    </source>
</evidence>
<dbReference type="PROSITE" id="PS51257">
    <property type="entry name" value="PROKAR_LIPOPROTEIN"/>
    <property type="match status" value="1"/>
</dbReference>
<gene>
    <name evidence="2" type="ORF">OFUS_LOCUS12299</name>
</gene>
<dbReference type="InterPro" id="IPR001254">
    <property type="entry name" value="Trypsin_dom"/>
</dbReference>
<dbReference type="OrthoDB" id="6267810at2759"/>
<sequence length="256" mass="27169">MKINVIVLFLSVVGYSCANPHKRIVGGEPVTNGAYPYQASLQRFGSGGFAHSCGVVIINSEWVLTAAHCTVGSTTGDFRILAGVDVITDNNGQLVTVRGIHEHPDFVNDPSMGYPNDISLLQISPLTLNAAVGVIPLASGITNFVGSTCTMTGWGVTESGWESERLREASDIVLSGMDCDAIWLNQAIDDEYHVCVGLGDRGPCQGDDGGPLVCSENNFVLAGLASWGHVSCADYPFVYTRVSTYRAWVCSVSGVC</sequence>
<dbReference type="FunFam" id="2.40.10.10:FF:000068">
    <property type="entry name" value="transmembrane protease serine 2"/>
    <property type="match status" value="1"/>
</dbReference>
<dbReference type="EMBL" id="CAIIXF020000006">
    <property type="protein sequence ID" value="CAH1786390.1"/>
    <property type="molecule type" value="Genomic_DNA"/>
</dbReference>
<dbReference type="InterPro" id="IPR043504">
    <property type="entry name" value="Peptidase_S1_PA_chymotrypsin"/>
</dbReference>
<dbReference type="PANTHER" id="PTHR24252">
    <property type="entry name" value="ACROSIN-RELATED"/>
    <property type="match status" value="1"/>
</dbReference>
<accession>A0A8J1U0R3</accession>
<organism evidence="2 3">
    <name type="scientific">Owenia fusiformis</name>
    <name type="common">Polychaete worm</name>
    <dbReference type="NCBI Taxonomy" id="6347"/>
    <lineage>
        <taxon>Eukaryota</taxon>
        <taxon>Metazoa</taxon>
        <taxon>Spiralia</taxon>
        <taxon>Lophotrochozoa</taxon>
        <taxon>Annelida</taxon>
        <taxon>Polychaeta</taxon>
        <taxon>Sedentaria</taxon>
        <taxon>Canalipalpata</taxon>
        <taxon>Sabellida</taxon>
        <taxon>Oweniida</taxon>
        <taxon>Oweniidae</taxon>
        <taxon>Owenia</taxon>
    </lineage>
</organism>
<dbReference type="PRINTS" id="PR00722">
    <property type="entry name" value="CHYMOTRYPSIN"/>
</dbReference>
<dbReference type="SMART" id="SM00020">
    <property type="entry name" value="Tryp_SPc"/>
    <property type="match status" value="1"/>
</dbReference>
<dbReference type="PROSITE" id="PS50240">
    <property type="entry name" value="TRYPSIN_DOM"/>
    <property type="match status" value="1"/>
</dbReference>
<proteinExistence type="predicted"/>
<dbReference type="PANTHER" id="PTHR24252:SF7">
    <property type="entry name" value="HYALIN"/>
    <property type="match status" value="1"/>
</dbReference>
<dbReference type="Pfam" id="PF00089">
    <property type="entry name" value="Trypsin"/>
    <property type="match status" value="1"/>
</dbReference>
<dbReference type="CDD" id="cd00190">
    <property type="entry name" value="Tryp_SPc"/>
    <property type="match status" value="1"/>
</dbReference>
<reference evidence="2" key="1">
    <citation type="submission" date="2022-03" db="EMBL/GenBank/DDBJ databases">
        <authorList>
            <person name="Martin C."/>
        </authorList>
    </citation>
    <scope>NUCLEOTIDE SEQUENCE</scope>
</reference>